<feature type="repeat" description="WD" evidence="3">
    <location>
        <begin position="1061"/>
        <end position="1103"/>
    </location>
</feature>
<dbReference type="Pfam" id="PF13443">
    <property type="entry name" value="HTH_26"/>
    <property type="match status" value="1"/>
</dbReference>
<feature type="repeat" description="WD" evidence="3">
    <location>
        <begin position="639"/>
        <end position="681"/>
    </location>
</feature>
<feature type="domain" description="HTH cro/C1-type" evidence="5">
    <location>
        <begin position="21"/>
        <end position="73"/>
    </location>
</feature>
<dbReference type="PANTHER" id="PTHR19879">
    <property type="entry name" value="TRANSCRIPTION INITIATION FACTOR TFIID"/>
    <property type="match status" value="1"/>
</dbReference>
<feature type="repeat" description="WD" evidence="3">
    <location>
        <begin position="1104"/>
        <end position="1127"/>
    </location>
</feature>
<dbReference type="Proteomes" id="UP000707356">
    <property type="component" value="Unassembled WGS sequence"/>
</dbReference>
<dbReference type="GO" id="GO:0003677">
    <property type="term" value="F:DNA binding"/>
    <property type="evidence" value="ECO:0007669"/>
    <property type="project" value="InterPro"/>
</dbReference>
<feature type="repeat" description="WD" evidence="3">
    <location>
        <begin position="1019"/>
        <end position="1060"/>
    </location>
</feature>
<evidence type="ECO:0000313" key="6">
    <source>
        <dbReference type="EMBL" id="MBW4465078.1"/>
    </source>
</evidence>
<feature type="repeat" description="WD" evidence="3">
    <location>
        <begin position="1144"/>
        <end position="1186"/>
    </location>
</feature>
<evidence type="ECO:0000259" key="4">
    <source>
        <dbReference type="Pfam" id="PF00931"/>
    </source>
</evidence>
<dbReference type="InterPro" id="IPR010982">
    <property type="entry name" value="Lambda_DNA-bd_dom_sf"/>
</dbReference>
<dbReference type="InterPro" id="IPR001387">
    <property type="entry name" value="Cro/C1-type_HTH"/>
</dbReference>
<name>A0A951P9E2_9CYAN</name>
<dbReference type="PANTHER" id="PTHR19879:SF9">
    <property type="entry name" value="TRANSCRIPTION INITIATION FACTOR TFIID SUBUNIT 5"/>
    <property type="match status" value="1"/>
</dbReference>
<feature type="repeat" description="WD" evidence="3">
    <location>
        <begin position="893"/>
        <end position="934"/>
    </location>
</feature>
<dbReference type="GO" id="GO:0043531">
    <property type="term" value="F:ADP binding"/>
    <property type="evidence" value="ECO:0007669"/>
    <property type="project" value="InterPro"/>
</dbReference>
<feature type="repeat" description="WD" evidence="3">
    <location>
        <begin position="767"/>
        <end position="808"/>
    </location>
</feature>
<dbReference type="InterPro" id="IPR027417">
    <property type="entry name" value="P-loop_NTPase"/>
</dbReference>
<gene>
    <name evidence="6" type="ORF">KME07_06515</name>
</gene>
<dbReference type="InterPro" id="IPR015943">
    <property type="entry name" value="WD40/YVTN_repeat-like_dom_sf"/>
</dbReference>
<dbReference type="CDD" id="cd00093">
    <property type="entry name" value="HTH_XRE"/>
    <property type="match status" value="1"/>
</dbReference>
<dbReference type="InterPro" id="IPR020472">
    <property type="entry name" value="WD40_PAC1"/>
</dbReference>
<dbReference type="SUPFAM" id="SSF50978">
    <property type="entry name" value="WD40 repeat-like"/>
    <property type="match status" value="2"/>
</dbReference>
<dbReference type="PRINTS" id="PR00320">
    <property type="entry name" value="GPROTEINBRPT"/>
</dbReference>
<dbReference type="AlphaFoldDB" id="A0A951P9E2"/>
<feature type="repeat" description="WD" evidence="3">
    <location>
        <begin position="733"/>
        <end position="758"/>
    </location>
</feature>
<dbReference type="PROSITE" id="PS50294">
    <property type="entry name" value="WD_REPEATS_REGION"/>
    <property type="match status" value="11"/>
</dbReference>
<feature type="repeat" description="WD" evidence="3">
    <location>
        <begin position="682"/>
        <end position="723"/>
    </location>
</feature>
<evidence type="ECO:0000259" key="5">
    <source>
        <dbReference type="Pfam" id="PF13443"/>
    </source>
</evidence>
<dbReference type="SUPFAM" id="SSF101898">
    <property type="entry name" value="NHL repeat"/>
    <property type="match status" value="1"/>
</dbReference>
<organism evidence="6 7">
    <name type="scientific">Pegethrix bostrychoides GSE-TBD4-15B</name>
    <dbReference type="NCBI Taxonomy" id="2839662"/>
    <lineage>
        <taxon>Bacteria</taxon>
        <taxon>Bacillati</taxon>
        <taxon>Cyanobacteriota</taxon>
        <taxon>Cyanophyceae</taxon>
        <taxon>Oculatellales</taxon>
        <taxon>Oculatellaceae</taxon>
        <taxon>Pegethrix</taxon>
    </lineage>
</organism>
<feature type="repeat" description="WD" evidence="3">
    <location>
        <begin position="935"/>
        <end position="976"/>
    </location>
</feature>
<dbReference type="EMBL" id="JAHHHV010000030">
    <property type="protein sequence ID" value="MBW4465078.1"/>
    <property type="molecule type" value="Genomic_DNA"/>
</dbReference>
<proteinExistence type="predicted"/>
<protein>
    <submittedName>
        <fullName evidence="6">Uncharacterized protein</fullName>
    </submittedName>
</protein>
<feature type="repeat" description="WD" evidence="3">
    <location>
        <begin position="977"/>
        <end position="1018"/>
    </location>
</feature>
<feature type="repeat" description="WD" evidence="3">
    <location>
        <begin position="852"/>
        <end position="892"/>
    </location>
</feature>
<keyword evidence="1 3" id="KW-0853">WD repeat</keyword>
<comment type="caution">
    <text evidence="6">The sequence shown here is derived from an EMBL/GenBank/DDBJ whole genome shotgun (WGS) entry which is preliminary data.</text>
</comment>
<evidence type="ECO:0000313" key="7">
    <source>
        <dbReference type="Proteomes" id="UP000707356"/>
    </source>
</evidence>
<feature type="domain" description="NB-ARC" evidence="4">
    <location>
        <begin position="151"/>
        <end position="232"/>
    </location>
</feature>
<evidence type="ECO:0000256" key="2">
    <source>
        <dbReference type="ARBA" id="ARBA00022737"/>
    </source>
</evidence>
<feature type="repeat" description="WD" evidence="3">
    <location>
        <begin position="809"/>
        <end position="851"/>
    </location>
</feature>
<feature type="repeat" description="WD" evidence="3">
    <location>
        <begin position="597"/>
        <end position="638"/>
    </location>
</feature>
<dbReference type="Pfam" id="PF00400">
    <property type="entry name" value="WD40"/>
    <property type="match status" value="14"/>
</dbReference>
<dbReference type="InterPro" id="IPR019775">
    <property type="entry name" value="WD40_repeat_CS"/>
</dbReference>
<dbReference type="SMART" id="SM00320">
    <property type="entry name" value="WD40"/>
    <property type="match status" value="14"/>
</dbReference>
<dbReference type="SUPFAM" id="SSF52540">
    <property type="entry name" value="P-loop containing nucleoside triphosphate hydrolases"/>
    <property type="match status" value="2"/>
</dbReference>
<dbReference type="InterPro" id="IPR001680">
    <property type="entry name" value="WD40_rpt"/>
</dbReference>
<dbReference type="PROSITE" id="PS50082">
    <property type="entry name" value="WD_REPEATS_2"/>
    <property type="match status" value="14"/>
</dbReference>
<dbReference type="SUPFAM" id="SSF47413">
    <property type="entry name" value="lambda repressor-like DNA-binding domains"/>
    <property type="match status" value="1"/>
</dbReference>
<dbReference type="CDD" id="cd00200">
    <property type="entry name" value="WD40"/>
    <property type="match status" value="2"/>
</dbReference>
<accession>A0A951P9E2</accession>
<dbReference type="PROSITE" id="PS00678">
    <property type="entry name" value="WD_REPEATS_1"/>
    <property type="match status" value="6"/>
</dbReference>
<sequence length="1220" mass="137295">MSRKDVPGRSLNVKEVWLKKVKRFLETRGFTITSLAEQLELSRDTVSRFANGHPVDRQTFLNICHEISLDWQELSGVGSKRPFYDWGDAPNVSFFVGRTEELLTLEQLIIQDGYQIVGIYGIGGTGKTELTATYTKGKLQSNEESTRLRKAGIGKSELSAKVAQGEEVGEEFEYVIWRSLLGEPVVESILLDIVKFISNQEDYTLPGSMFEKVGKILGYLKQYRCLIILDNVDKILEEKSPTGEYKEEHQGYAELFRQIGEIPHKSCLLLNGREKPKTIPWLETRHKGRKRIFSMELGGLDVDEVKQLLRNSGEFHGSDEDWAELTTFYNGNPFALELAAAHIEEVYSSSITEYIKRQGKEFKQNQKRLFHSINQLLDEHFKRLSALEESLMYWFAINYEPVPLQTLKEDISPKSIEPDRLINSYHQEIPSTIQSLKRRHLLEIRGEDSNLFTLQPVLIEYTIERLIDKTGQEIKNREIKLLGSHALLKASSKDNIRRIQAELLLSSLYEKLFEILDGRKGTEVQIKQIISILQHGVSDLKAGYAAGNIINLLFQIYGEQPVKGYDFSGIAIRQADLQGKAIQEADFTNSVFINSSFTQTLGNVMSIAFSNDGKFLAASDTNQEISVWNFEDNELVRTFDAHTAWVRVVAFSPLDNNLLISGSEDFTVRLWDIQNNQCLKTLAGDIGLVLSVVQNPKTKLLASSGSNGRINFWDVETGECLKSWQAHTANFRVWSIAWSPDGQYLVSGSEDKTLKVWDNAGTLLKILAEHEGTIRAVAFSPDGQMIASGSEDSTIKLWSTLNYSCLKTLDRHKDKVYCLAFNPHDSNFLVSGSQDSTLIGWNLNSDEHFKVYIGHGDMISSVAFNPDGQTLSSGGSTIIKFWNIKEDQPIKTLRGYTDELWAVAFNPNGESLVSSSKNGRIRIWSTDDRKLVKTLEEHTNRSMSVAFSPNSQYFASASDDRTIKLWSAETKELIRTLGGHTNQVRAVAFSPTSKLIGSGSNDKTIKFWRVDTGECYKTLEGHESWVWSVAFSPDGKWFASGDNDGKIRIWDVESGDCLNVLEGHESWVRSVAFNPTDPHMLASGSNDKTARIWNVDTGECLKTLEGHENWVWSVAFSPDGKLLASGSDKPRLWDVGSGELLVTLMGHEKWVLAVAFSYDETPVLASGGNDETIKLWDIQTYECLETLRAPRPYEGINITRTQGLSQPEKATLKLLGAFED</sequence>
<dbReference type="Pfam" id="PF00931">
    <property type="entry name" value="NB-ARC"/>
    <property type="match status" value="1"/>
</dbReference>
<reference evidence="6" key="1">
    <citation type="submission" date="2021-05" db="EMBL/GenBank/DDBJ databases">
        <authorList>
            <person name="Pietrasiak N."/>
            <person name="Ward R."/>
            <person name="Stajich J.E."/>
            <person name="Kurbessoian T."/>
        </authorList>
    </citation>
    <scope>NUCLEOTIDE SEQUENCE</scope>
    <source>
        <strain evidence="6">GSE-TBD4-15B</strain>
    </source>
</reference>
<evidence type="ECO:0000256" key="1">
    <source>
        <dbReference type="ARBA" id="ARBA00022574"/>
    </source>
</evidence>
<dbReference type="InterPro" id="IPR036322">
    <property type="entry name" value="WD40_repeat_dom_sf"/>
</dbReference>
<reference evidence="6" key="2">
    <citation type="journal article" date="2022" name="Microbiol. Resour. Announc.">
        <title>Metagenome Sequencing to Explore Phylogenomics of Terrestrial Cyanobacteria.</title>
        <authorList>
            <person name="Ward R.D."/>
            <person name="Stajich J.E."/>
            <person name="Johansen J.R."/>
            <person name="Huntemann M."/>
            <person name="Clum A."/>
            <person name="Foster B."/>
            <person name="Foster B."/>
            <person name="Roux S."/>
            <person name="Palaniappan K."/>
            <person name="Varghese N."/>
            <person name="Mukherjee S."/>
            <person name="Reddy T.B.K."/>
            <person name="Daum C."/>
            <person name="Copeland A."/>
            <person name="Chen I.A."/>
            <person name="Ivanova N.N."/>
            <person name="Kyrpides N.C."/>
            <person name="Shapiro N."/>
            <person name="Eloe-Fadrosh E.A."/>
            <person name="Pietrasiak N."/>
        </authorList>
    </citation>
    <scope>NUCLEOTIDE SEQUENCE</scope>
    <source>
        <strain evidence="6">GSE-TBD4-15B</strain>
    </source>
</reference>
<dbReference type="InterPro" id="IPR002182">
    <property type="entry name" value="NB-ARC"/>
</dbReference>
<dbReference type="Gene3D" id="3.40.50.300">
    <property type="entry name" value="P-loop containing nucleotide triphosphate hydrolases"/>
    <property type="match status" value="2"/>
</dbReference>
<keyword evidence="2" id="KW-0677">Repeat</keyword>
<evidence type="ECO:0000256" key="3">
    <source>
        <dbReference type="PROSITE-ProRule" id="PRU00221"/>
    </source>
</evidence>
<dbReference type="Gene3D" id="2.130.10.10">
    <property type="entry name" value="YVTN repeat-like/Quinoprotein amine dehydrogenase"/>
    <property type="match status" value="5"/>
</dbReference>